<evidence type="ECO:0000313" key="3">
    <source>
        <dbReference type="Proteomes" id="UP000765509"/>
    </source>
</evidence>
<evidence type="ECO:0000313" key="2">
    <source>
        <dbReference type="EMBL" id="MBW0462168.1"/>
    </source>
</evidence>
<protein>
    <submittedName>
        <fullName evidence="2">Uncharacterized protein</fullName>
    </submittedName>
</protein>
<feature type="region of interest" description="Disordered" evidence="1">
    <location>
        <begin position="1"/>
        <end position="26"/>
    </location>
</feature>
<dbReference type="EMBL" id="AVOT02000296">
    <property type="protein sequence ID" value="MBW0462168.1"/>
    <property type="molecule type" value="Genomic_DNA"/>
</dbReference>
<name>A0A9Q3BBD7_9BASI</name>
<accession>A0A9Q3BBD7</accession>
<evidence type="ECO:0000256" key="1">
    <source>
        <dbReference type="SAM" id="MobiDB-lite"/>
    </source>
</evidence>
<reference evidence="2" key="1">
    <citation type="submission" date="2021-03" db="EMBL/GenBank/DDBJ databases">
        <title>Draft genome sequence of rust myrtle Austropuccinia psidii MF-1, a brazilian biotype.</title>
        <authorList>
            <person name="Quecine M.C."/>
            <person name="Pachon D.M.R."/>
            <person name="Bonatelli M.L."/>
            <person name="Correr F.H."/>
            <person name="Franceschini L.M."/>
            <person name="Leite T.F."/>
            <person name="Margarido G.R.A."/>
            <person name="Almeida C.A."/>
            <person name="Ferrarezi J.A."/>
            <person name="Labate C.A."/>
        </authorList>
    </citation>
    <scope>NUCLEOTIDE SEQUENCE</scope>
    <source>
        <strain evidence="2">MF-1</strain>
    </source>
</reference>
<dbReference type="Proteomes" id="UP000765509">
    <property type="component" value="Unassembled WGS sequence"/>
</dbReference>
<proteinExistence type="predicted"/>
<keyword evidence="3" id="KW-1185">Reference proteome</keyword>
<sequence length="228" mass="26129">MGPLGPLWPKSNEAKRGQRGNPPAPKAIWVPTHKCANLSQFWPQISTIPKWPESTPGPKLAKNHKLVTFNPWTLESTRGHQLSSNKASPQFRGRPLLHQCTPYQRIQAWCIYGIIYHHAPFLLRNPMVILSVPNYVFLINVPKFITHFKGRFSLIQSCNHWQLPEDHLRTPTTWACRSRVIISFQDYSKGNFKRLSIIESVVKASSTSVFLGKANWSIQSVFKQPVWP</sequence>
<organism evidence="2 3">
    <name type="scientific">Austropuccinia psidii MF-1</name>
    <dbReference type="NCBI Taxonomy" id="1389203"/>
    <lineage>
        <taxon>Eukaryota</taxon>
        <taxon>Fungi</taxon>
        <taxon>Dikarya</taxon>
        <taxon>Basidiomycota</taxon>
        <taxon>Pucciniomycotina</taxon>
        <taxon>Pucciniomycetes</taxon>
        <taxon>Pucciniales</taxon>
        <taxon>Sphaerophragmiaceae</taxon>
        <taxon>Austropuccinia</taxon>
    </lineage>
</organism>
<dbReference type="AlphaFoldDB" id="A0A9Q3BBD7"/>
<gene>
    <name evidence="2" type="ORF">O181_001883</name>
</gene>
<comment type="caution">
    <text evidence="2">The sequence shown here is derived from an EMBL/GenBank/DDBJ whole genome shotgun (WGS) entry which is preliminary data.</text>
</comment>